<feature type="compositionally biased region" description="Polar residues" evidence="1">
    <location>
        <begin position="139"/>
        <end position="152"/>
    </location>
</feature>
<dbReference type="Gene3D" id="2.30.29.30">
    <property type="entry name" value="Pleckstrin-homology domain (PH domain)/Phosphotyrosine-binding domain (PTB)"/>
    <property type="match status" value="1"/>
</dbReference>
<feature type="region of interest" description="Disordered" evidence="1">
    <location>
        <begin position="222"/>
        <end position="421"/>
    </location>
</feature>
<feature type="region of interest" description="Disordered" evidence="1">
    <location>
        <begin position="168"/>
        <end position="202"/>
    </location>
</feature>
<evidence type="ECO:0000256" key="1">
    <source>
        <dbReference type="SAM" id="MobiDB-lite"/>
    </source>
</evidence>
<dbReference type="AlphaFoldDB" id="A0A1S3IS17"/>
<feature type="compositionally biased region" description="Polar residues" evidence="1">
    <location>
        <begin position="612"/>
        <end position="621"/>
    </location>
</feature>
<feature type="compositionally biased region" description="Polar residues" evidence="1">
    <location>
        <begin position="780"/>
        <end position="789"/>
    </location>
</feature>
<accession>A0A1S3IS17</accession>
<sequence>MHLDARRINMSAKRSQSTSDLVTASTGVSDTLKFKVYRYLSTMINDNDNEDEDDLGGLPKQTVGTLKAADGGITIPASVPGFHFAKATAYKLSRSTPDIRSSNNKETKATDELKQKKPIKSKQRRFRSRQQNEKVGRNHGNQTLESTKSLGTGSRYYRGRDAFFKLDRPRSAPDVRDPESYHGNRLWRKPPAFWHSDTDRSTSSLEKNKTFFFSEELLYHETEKADDKKREEDTPPGEVASKICTEPEKNEQPKHTENKNTPDSSQQKYDHPGAGHVTVVTITPKHTGKPDQPSVKIEYRDHSRPQKITGLSQKTENIKKSNEFKPKSSEDNSRNVRLRRGERVSDNSKSEFIRKHPKKTDAVIQQPRENLRAEEKNKRQQISRGELEAWTSRRRRKRPDNANVAGSPPSQTSVSSSALRRRRMEGREYRVVYLGNSTLTHFSTGLGAVQKALREVYIQYRMATGKASSQERTVKVNTEGISVLFNDGPKAREIRYPFSSIPFSAAVRYILRKDKTGKKLEGCFGPVAPSSYVTIDRLMTAVDKKHNFLAQLHHPPMVVCVMRRNKGLRALECHAFLCSNEDDARNLAFDLQPDSESVRDTRFADYPPPVSNEENYGPTHNVNRHHSAGSHHHAAVTAGDQRMLYAPEVRHSISTARPQHHLLSGHQQQQQGMPEESHLRRLNSQQQQSPLQSINTKFSHHHQRNDPASLLDNTGNWQDSLSDINLDDFTLQKHKRSTAPTRSAGHSGAGLDTRKEDIRTAISHSLEHQLQHHQRQQQQPYTRGKNSSKTHSERISSDTTDYHPPRKSSAERTKSEPSKANKDNNNTSTSNVGQFGFFFRGVSASMGQSTSKEQSTPAQQQQSHVLPRKSKAERIYQDHPPGRSQNEVSSNHGQSSAGRGGINRPLSPRDFKARRPTSPIPLSPEHSKNRNSSDGSHSNKKLLNKKPDRPVAKVPPHLRQGVRVLPSEPSSGIDDLKKSGNSESFSFNGKFISSDRRPSSRSGDIKGMHENNWKFGQSNNRHNGTGSNEKTPHRHVLESQDSSMSDKLLLSQKKDAEIASALSNLHFEYEPATPMATSGDFERSLGYLP</sequence>
<feature type="compositionally biased region" description="Basic and acidic residues" evidence="1">
    <location>
        <begin position="168"/>
        <end position="182"/>
    </location>
</feature>
<feature type="compositionally biased region" description="Basic and acidic residues" evidence="1">
    <location>
        <begin position="103"/>
        <end position="115"/>
    </location>
</feature>
<dbReference type="InterPro" id="IPR011993">
    <property type="entry name" value="PH-like_dom_sf"/>
</dbReference>
<dbReference type="InParanoid" id="A0A1S3IS17"/>
<feature type="compositionally biased region" description="Low complexity" evidence="1">
    <location>
        <begin position="684"/>
        <end position="693"/>
    </location>
</feature>
<feature type="compositionally biased region" description="Basic and acidic residues" evidence="1">
    <location>
        <begin position="993"/>
        <end position="1012"/>
    </location>
</feature>
<feature type="compositionally biased region" description="Basic residues" evidence="1">
    <location>
        <begin position="622"/>
        <end position="634"/>
    </location>
</feature>
<feature type="region of interest" description="Disordered" evidence="1">
    <location>
        <begin position="845"/>
        <end position="1046"/>
    </location>
</feature>
<evidence type="ECO:0000313" key="3">
    <source>
        <dbReference type="RefSeq" id="XP_013400997.1"/>
    </source>
</evidence>
<dbReference type="PANTHER" id="PTHR21219">
    <property type="entry name" value="FI19613P1"/>
    <property type="match status" value="1"/>
</dbReference>
<gene>
    <name evidence="3" type="primary">LOC106166880</name>
</gene>
<reference evidence="3" key="1">
    <citation type="submission" date="2025-08" db="UniProtKB">
        <authorList>
            <consortium name="RefSeq"/>
        </authorList>
    </citation>
    <scope>IDENTIFICATION</scope>
    <source>
        <tissue evidence="3">Gonads</tissue>
    </source>
</reference>
<dbReference type="RefSeq" id="XP_013400997.1">
    <property type="nucleotide sequence ID" value="XM_013545543.1"/>
</dbReference>
<dbReference type="OrthoDB" id="10007483at2759"/>
<feature type="compositionally biased region" description="Polar residues" evidence="1">
    <location>
        <begin position="883"/>
        <end position="897"/>
    </location>
</feature>
<dbReference type="Proteomes" id="UP000085678">
    <property type="component" value="Unplaced"/>
</dbReference>
<name>A0A1S3IS17_LINAN</name>
<feature type="compositionally biased region" description="Basic and acidic residues" evidence="1">
    <location>
        <begin position="245"/>
        <end position="260"/>
    </location>
</feature>
<feature type="region of interest" description="Disordered" evidence="1">
    <location>
        <begin position="767"/>
        <end position="833"/>
    </location>
</feature>
<feature type="compositionally biased region" description="Polar residues" evidence="1">
    <location>
        <begin position="823"/>
        <end position="833"/>
    </location>
</feature>
<feature type="compositionally biased region" description="Polar residues" evidence="1">
    <location>
        <begin position="1014"/>
        <end position="1029"/>
    </location>
</feature>
<dbReference type="KEGG" id="lak:106166880"/>
<feature type="compositionally biased region" description="Basic and acidic residues" evidence="1">
    <location>
        <begin position="316"/>
        <end position="354"/>
    </location>
</feature>
<feature type="compositionally biased region" description="Low complexity" evidence="1">
    <location>
        <begin position="661"/>
        <end position="674"/>
    </location>
</feature>
<dbReference type="GeneID" id="106166880"/>
<dbReference type="PANTHER" id="PTHR21219:SF3">
    <property type="entry name" value="FI19613P1"/>
    <property type="match status" value="1"/>
</dbReference>
<dbReference type="SUPFAM" id="SSF50729">
    <property type="entry name" value="PH domain-like"/>
    <property type="match status" value="1"/>
</dbReference>
<feature type="compositionally biased region" description="Basic and acidic residues" evidence="1">
    <location>
        <begin position="870"/>
        <end position="881"/>
    </location>
</feature>
<feature type="region of interest" description="Disordered" evidence="1">
    <location>
        <begin position="1"/>
        <end position="22"/>
    </location>
</feature>
<feature type="compositionally biased region" description="Polar residues" evidence="1">
    <location>
        <begin position="93"/>
        <end position="102"/>
    </location>
</feature>
<feature type="compositionally biased region" description="Low complexity" evidence="1">
    <location>
        <begin position="407"/>
        <end position="417"/>
    </location>
</feature>
<proteinExistence type="predicted"/>
<feature type="compositionally biased region" description="Basic residues" evidence="1">
    <location>
        <begin position="116"/>
        <end position="128"/>
    </location>
</feature>
<dbReference type="STRING" id="7574.A0A1S3IS17"/>
<feature type="region of interest" description="Disordered" evidence="1">
    <location>
        <begin position="734"/>
        <end position="753"/>
    </location>
</feature>
<organism evidence="2 3">
    <name type="scientific">Lingula anatina</name>
    <name type="common">Brachiopod</name>
    <name type="synonym">Lingula unguis</name>
    <dbReference type="NCBI Taxonomy" id="7574"/>
    <lineage>
        <taxon>Eukaryota</taxon>
        <taxon>Metazoa</taxon>
        <taxon>Spiralia</taxon>
        <taxon>Lophotrochozoa</taxon>
        <taxon>Brachiopoda</taxon>
        <taxon>Linguliformea</taxon>
        <taxon>Lingulata</taxon>
        <taxon>Lingulida</taxon>
        <taxon>Linguloidea</taxon>
        <taxon>Lingulidae</taxon>
        <taxon>Lingula</taxon>
    </lineage>
</organism>
<feature type="compositionally biased region" description="Polar residues" evidence="1">
    <location>
        <begin position="845"/>
        <end position="864"/>
    </location>
</feature>
<evidence type="ECO:0000313" key="2">
    <source>
        <dbReference type="Proteomes" id="UP000085678"/>
    </source>
</evidence>
<feature type="compositionally biased region" description="Basic and acidic residues" evidence="1">
    <location>
        <begin position="222"/>
        <end position="233"/>
    </location>
</feature>
<feature type="region of interest" description="Disordered" evidence="1">
    <location>
        <begin position="608"/>
        <end position="634"/>
    </location>
</feature>
<feature type="region of interest" description="Disordered" evidence="1">
    <location>
        <begin position="93"/>
        <end position="153"/>
    </location>
</feature>
<feature type="region of interest" description="Disordered" evidence="1">
    <location>
        <begin position="659"/>
        <end position="714"/>
    </location>
</feature>
<feature type="compositionally biased region" description="Basic and acidic residues" evidence="1">
    <location>
        <begin position="790"/>
        <end position="822"/>
    </location>
</feature>
<feature type="compositionally biased region" description="Basic and acidic residues" evidence="1">
    <location>
        <begin position="369"/>
        <end position="378"/>
    </location>
</feature>
<keyword evidence="2" id="KW-1185">Reference proteome</keyword>
<feature type="compositionally biased region" description="Polar residues" evidence="1">
    <location>
        <begin position="12"/>
        <end position="22"/>
    </location>
</feature>
<protein>
    <submittedName>
        <fullName evidence="3">Uncharacterized protein LOC106166880</fullName>
    </submittedName>
</protein>